<dbReference type="Pfam" id="PF24869">
    <property type="entry name" value="DUF7734"/>
    <property type="match status" value="1"/>
</dbReference>
<sequence length="99" mass="11189">MEFSPIQRLEDYTLEHPDEILLVTARITSVPGRDRDQVIIFKGFSSSLMGPTMTDVDLPVLPEDAVIESIDRMASPYDPDAPIYLEQGLTWHAFAERLP</sequence>
<name>A0ABT6EX07_9SYNE</name>
<dbReference type="PANTHER" id="PTHR36729:SF2">
    <property type="entry name" value="EXPRESSED PROTEIN"/>
    <property type="match status" value="1"/>
</dbReference>
<organism evidence="2 3">
    <name type="scientific">Candidatus Synechococcus calcipolaris G9</name>
    <dbReference type="NCBI Taxonomy" id="1497997"/>
    <lineage>
        <taxon>Bacteria</taxon>
        <taxon>Bacillati</taxon>
        <taxon>Cyanobacteriota</taxon>
        <taxon>Cyanophyceae</taxon>
        <taxon>Synechococcales</taxon>
        <taxon>Synechococcaceae</taxon>
        <taxon>Synechococcus</taxon>
    </lineage>
</organism>
<proteinExistence type="predicted"/>
<gene>
    <name evidence="2" type="ORF">L3556_05175</name>
</gene>
<feature type="domain" description="DUF7734" evidence="1">
    <location>
        <begin position="6"/>
        <end position="98"/>
    </location>
</feature>
<dbReference type="PANTHER" id="PTHR36729">
    <property type="entry name" value="EXPRESSED PROTEIN"/>
    <property type="match status" value="1"/>
</dbReference>
<dbReference type="EMBL" id="JAKKUT010000002">
    <property type="protein sequence ID" value="MDG2990330.1"/>
    <property type="molecule type" value="Genomic_DNA"/>
</dbReference>
<dbReference type="RefSeq" id="WP_277866243.1">
    <property type="nucleotide sequence ID" value="NZ_JAKKUT010000002.1"/>
</dbReference>
<reference evidence="2" key="1">
    <citation type="journal article" date="2022" name="Genome Biol. Evol.">
        <title>A New Gene Family Diagnostic for Intracellular Biomineralization of Amorphous Ca Carbonates by Cyanobacteria.</title>
        <authorList>
            <person name="Benzerara K."/>
            <person name="Duprat E."/>
            <person name="Bitard-Feildel T."/>
            <person name="Caumes G."/>
            <person name="Cassier-Chauvat C."/>
            <person name="Chauvat F."/>
            <person name="Dezi M."/>
            <person name="Diop S.I."/>
            <person name="Gaschignard G."/>
            <person name="Gorgen S."/>
            <person name="Gugger M."/>
            <person name="Lopez-Garcia P."/>
            <person name="Millet M."/>
            <person name="Skouri-Panet F."/>
            <person name="Moreira D."/>
            <person name="Callebaut I."/>
        </authorList>
    </citation>
    <scope>NUCLEOTIDE SEQUENCE</scope>
    <source>
        <strain evidence="2">G9</strain>
    </source>
</reference>
<evidence type="ECO:0000313" key="2">
    <source>
        <dbReference type="EMBL" id="MDG2990330.1"/>
    </source>
</evidence>
<protein>
    <recommendedName>
        <fullName evidence="1">DUF7734 domain-containing protein</fullName>
    </recommendedName>
</protein>
<comment type="caution">
    <text evidence="2">The sequence shown here is derived from an EMBL/GenBank/DDBJ whole genome shotgun (WGS) entry which is preliminary data.</text>
</comment>
<dbReference type="Proteomes" id="UP001154265">
    <property type="component" value="Unassembled WGS sequence"/>
</dbReference>
<reference evidence="2" key="2">
    <citation type="submission" date="2022-01" db="EMBL/GenBank/DDBJ databases">
        <authorList>
            <person name="Zivanovic Y."/>
            <person name="Moreira D."/>
            <person name="Lopez-Garcia P."/>
        </authorList>
    </citation>
    <scope>NUCLEOTIDE SEQUENCE</scope>
    <source>
        <strain evidence="2">G9</strain>
    </source>
</reference>
<dbReference type="InterPro" id="IPR056636">
    <property type="entry name" value="DUF7734"/>
</dbReference>
<keyword evidence="3" id="KW-1185">Reference proteome</keyword>
<evidence type="ECO:0000313" key="3">
    <source>
        <dbReference type="Proteomes" id="UP001154265"/>
    </source>
</evidence>
<accession>A0ABT6EX07</accession>
<evidence type="ECO:0000259" key="1">
    <source>
        <dbReference type="Pfam" id="PF24869"/>
    </source>
</evidence>